<dbReference type="Gene3D" id="3.30.110.40">
    <property type="entry name" value="TusA-like domain"/>
    <property type="match status" value="1"/>
</dbReference>
<feature type="domain" description="UPF0033" evidence="1">
    <location>
        <begin position="3"/>
        <end position="27"/>
    </location>
</feature>
<organism evidence="2 3">
    <name type="scientific">Sphingomonas gilva</name>
    <dbReference type="NCBI Taxonomy" id="2305907"/>
    <lineage>
        <taxon>Bacteria</taxon>
        <taxon>Pseudomonadati</taxon>
        <taxon>Pseudomonadota</taxon>
        <taxon>Alphaproteobacteria</taxon>
        <taxon>Sphingomonadales</taxon>
        <taxon>Sphingomonadaceae</taxon>
        <taxon>Sphingomonas</taxon>
    </lineage>
</organism>
<evidence type="ECO:0000313" key="2">
    <source>
        <dbReference type="EMBL" id="RHW18083.1"/>
    </source>
</evidence>
<dbReference type="InterPro" id="IPR001455">
    <property type="entry name" value="TusA-like"/>
</dbReference>
<dbReference type="InterPro" id="IPR036868">
    <property type="entry name" value="TusA-like_sf"/>
</dbReference>
<comment type="caution">
    <text evidence="2">The sequence shown here is derived from an EMBL/GenBank/DDBJ whole genome shotgun (WGS) entry which is preliminary data.</text>
</comment>
<dbReference type="CDD" id="cd00291">
    <property type="entry name" value="SirA_YedF_YeeD"/>
    <property type="match status" value="1"/>
</dbReference>
<keyword evidence="3" id="KW-1185">Reference proteome</keyword>
<protein>
    <submittedName>
        <fullName evidence="2">Sulfurtransferase TusA family protein</fullName>
    </submittedName>
</protein>
<accession>A0A396RUJ2</accession>
<dbReference type="OrthoDB" id="9797551at2"/>
<gene>
    <name evidence="2" type="ORF">D1610_06200</name>
</gene>
<dbReference type="RefSeq" id="WP_118863275.1">
    <property type="nucleotide sequence ID" value="NZ_QWLV01000002.1"/>
</dbReference>
<dbReference type="GO" id="GO:0016740">
    <property type="term" value="F:transferase activity"/>
    <property type="evidence" value="ECO:0007669"/>
    <property type="project" value="UniProtKB-KW"/>
</dbReference>
<proteinExistence type="predicted"/>
<dbReference type="Proteomes" id="UP000266693">
    <property type="component" value="Unassembled WGS sequence"/>
</dbReference>
<sequence>MVVDARGMLCPWPAIRLARAIREGASGEIEVLADDPKAAGELAEVAAAAGWTFESGVGLFRVRRAA</sequence>
<dbReference type="PROSITE" id="PS01148">
    <property type="entry name" value="UPF0033"/>
    <property type="match status" value="1"/>
</dbReference>
<keyword evidence="2" id="KW-0808">Transferase</keyword>
<evidence type="ECO:0000259" key="1">
    <source>
        <dbReference type="PROSITE" id="PS01148"/>
    </source>
</evidence>
<dbReference type="SUPFAM" id="SSF64307">
    <property type="entry name" value="SirA-like"/>
    <property type="match status" value="1"/>
</dbReference>
<dbReference type="Pfam" id="PF01206">
    <property type="entry name" value="TusA"/>
    <property type="match status" value="1"/>
</dbReference>
<dbReference type="EMBL" id="QWLV01000002">
    <property type="protein sequence ID" value="RHW18083.1"/>
    <property type="molecule type" value="Genomic_DNA"/>
</dbReference>
<reference evidence="2 3" key="1">
    <citation type="submission" date="2018-08" db="EMBL/GenBank/DDBJ databases">
        <title>The multiple taxonomic identification of Sphingomonas gilva.</title>
        <authorList>
            <person name="Zhu D."/>
            <person name="Zheng S."/>
        </authorList>
    </citation>
    <scope>NUCLEOTIDE SEQUENCE [LARGE SCALE GENOMIC DNA]</scope>
    <source>
        <strain evidence="2 3">ZDH117</strain>
    </source>
</reference>
<evidence type="ECO:0000313" key="3">
    <source>
        <dbReference type="Proteomes" id="UP000266693"/>
    </source>
</evidence>
<dbReference type="AlphaFoldDB" id="A0A396RUJ2"/>
<name>A0A396RUJ2_9SPHN</name>